<dbReference type="Proteomes" id="UP000198862">
    <property type="component" value="Unassembled WGS sequence"/>
</dbReference>
<protein>
    <submittedName>
        <fullName evidence="1">Predicted SnoaL-like aldol condensation-catalyzing enzyme</fullName>
    </submittedName>
</protein>
<dbReference type="STRING" id="1123010.SAMN02745724_05313"/>
<gene>
    <name evidence="1" type="ORF">SAMN02745724_05313</name>
</gene>
<dbReference type="OrthoDB" id="9812089at2"/>
<proteinExistence type="predicted"/>
<dbReference type="Gene3D" id="3.10.450.50">
    <property type="match status" value="2"/>
</dbReference>
<dbReference type="Pfam" id="PF07366">
    <property type="entry name" value="SnoaL"/>
    <property type="match status" value="1"/>
</dbReference>
<dbReference type="GO" id="GO:0030638">
    <property type="term" value="P:polyketide metabolic process"/>
    <property type="evidence" value="ECO:0007669"/>
    <property type="project" value="InterPro"/>
</dbReference>
<evidence type="ECO:0000313" key="2">
    <source>
        <dbReference type="Proteomes" id="UP000198862"/>
    </source>
</evidence>
<keyword evidence="2" id="KW-1185">Reference proteome</keyword>
<sequence>MTYSKLYTAMFVLISVVGCNSSNDIKEEPSVIEKVGFEASCITIECEQNNKEVVSQIYNEVINNKNSQITYSVFSENFMQHRTGKSTEVSAQETYYNELLTTNPDHTAAVKHIVADGQYVAVHWHYSQNSENEFSGQEIVDLYKLESGKVIEQWNKIETVSDSSASGNSVFSDLYVYQGDKPSISDSELELNKTRVTEFYIELFSTGNVALVDEQVDPSYLQHNIWVPNGSQALKDFVTYLKGENKLSDVTIERTLAEGDIVWTFMIKDNLSLVDLWRVEQSSQKIVEHWDI</sequence>
<accession>A0A1I1URJ4</accession>
<dbReference type="PANTHER" id="PTHR38436">
    <property type="entry name" value="POLYKETIDE CYCLASE SNOAL-LIKE DOMAIN"/>
    <property type="match status" value="1"/>
</dbReference>
<organism evidence="1 2">
    <name type="scientific">Pseudoalteromonas denitrificans DSM 6059</name>
    <dbReference type="NCBI Taxonomy" id="1123010"/>
    <lineage>
        <taxon>Bacteria</taxon>
        <taxon>Pseudomonadati</taxon>
        <taxon>Pseudomonadota</taxon>
        <taxon>Gammaproteobacteria</taxon>
        <taxon>Alteromonadales</taxon>
        <taxon>Pseudoalteromonadaceae</taxon>
        <taxon>Pseudoalteromonas</taxon>
    </lineage>
</organism>
<evidence type="ECO:0000313" key="1">
    <source>
        <dbReference type="EMBL" id="SFD73205.1"/>
    </source>
</evidence>
<dbReference type="InterPro" id="IPR009959">
    <property type="entry name" value="Cyclase_SnoaL-like"/>
</dbReference>
<dbReference type="EMBL" id="FOLO01000095">
    <property type="protein sequence ID" value="SFD73205.1"/>
    <property type="molecule type" value="Genomic_DNA"/>
</dbReference>
<dbReference type="RefSeq" id="WP_091991800.1">
    <property type="nucleotide sequence ID" value="NZ_FOLO01000095.1"/>
</dbReference>
<reference evidence="1 2" key="1">
    <citation type="submission" date="2016-10" db="EMBL/GenBank/DDBJ databases">
        <authorList>
            <person name="de Groot N.N."/>
        </authorList>
    </citation>
    <scope>NUCLEOTIDE SEQUENCE [LARGE SCALE GENOMIC DNA]</scope>
    <source>
        <strain evidence="1 2">DSM 6059</strain>
    </source>
</reference>
<dbReference type="PROSITE" id="PS51257">
    <property type="entry name" value="PROKAR_LIPOPROTEIN"/>
    <property type="match status" value="1"/>
</dbReference>
<dbReference type="SUPFAM" id="SSF54427">
    <property type="entry name" value="NTF2-like"/>
    <property type="match status" value="2"/>
</dbReference>
<dbReference type="PANTHER" id="PTHR38436:SF1">
    <property type="entry name" value="ESTER CYCLASE"/>
    <property type="match status" value="1"/>
</dbReference>
<name>A0A1I1URJ4_9GAMM</name>
<dbReference type="AlphaFoldDB" id="A0A1I1URJ4"/>
<dbReference type="InterPro" id="IPR032710">
    <property type="entry name" value="NTF2-like_dom_sf"/>
</dbReference>